<dbReference type="Gene3D" id="3.40.50.620">
    <property type="entry name" value="HUPs"/>
    <property type="match status" value="1"/>
</dbReference>
<protein>
    <recommendedName>
        <fullName evidence="8">Sulfate adenylyltransferase</fullName>
        <ecNumber evidence="8">2.7.7.4</ecNumber>
    </recommendedName>
    <alternativeName>
        <fullName evidence="8">ATP-sulfurylase</fullName>
    </alternativeName>
    <alternativeName>
        <fullName evidence="8">Sulfate adenylate transferase</fullName>
        <shortName evidence="8">SAT</shortName>
    </alternativeName>
</protein>
<comment type="similarity">
    <text evidence="6 8">Belongs to the sulfate adenylyltransferase family.</text>
</comment>
<keyword evidence="5 8" id="KW-0067">ATP-binding</keyword>
<comment type="pathway">
    <text evidence="1 8">Sulfur metabolism; hydrogen sulfide biosynthesis; sulfite from sulfate: step 1/3.</text>
</comment>
<dbReference type="RefSeq" id="WP_066393196.1">
    <property type="nucleotide sequence ID" value="NZ_CP015378.1"/>
</dbReference>
<dbReference type="Proteomes" id="UP000076623">
    <property type="component" value="Chromosome"/>
</dbReference>
<dbReference type="EMBL" id="CP015378">
    <property type="protein sequence ID" value="ANC76683.1"/>
    <property type="molecule type" value="Genomic_DNA"/>
</dbReference>
<dbReference type="InterPro" id="IPR024951">
    <property type="entry name" value="Sulfurylase_cat_dom"/>
</dbReference>
<dbReference type="InterPro" id="IPR014729">
    <property type="entry name" value="Rossmann-like_a/b/a_fold"/>
</dbReference>
<dbReference type="EC" id="2.7.7.4" evidence="8"/>
<dbReference type="PANTHER" id="PTHR43509">
    <property type="match status" value="1"/>
</dbReference>
<dbReference type="PANTHER" id="PTHR43509:SF1">
    <property type="entry name" value="SULFATE ADENYLYLTRANSFERASE"/>
    <property type="match status" value="1"/>
</dbReference>
<dbReference type="UniPathway" id="UPA00140">
    <property type="reaction ID" value="UER00204"/>
</dbReference>
<evidence type="ECO:0000313" key="12">
    <source>
        <dbReference type="Proteomes" id="UP000076623"/>
    </source>
</evidence>
<dbReference type="CDD" id="cd00517">
    <property type="entry name" value="ATPS"/>
    <property type="match status" value="1"/>
</dbReference>
<dbReference type="AlphaFoldDB" id="A0A160IKK2"/>
<comment type="catalytic activity">
    <reaction evidence="7 8">
        <text>sulfate + ATP + H(+) = adenosine 5'-phosphosulfate + diphosphate</text>
        <dbReference type="Rhea" id="RHEA:18133"/>
        <dbReference type="ChEBI" id="CHEBI:15378"/>
        <dbReference type="ChEBI" id="CHEBI:16189"/>
        <dbReference type="ChEBI" id="CHEBI:30616"/>
        <dbReference type="ChEBI" id="CHEBI:33019"/>
        <dbReference type="ChEBI" id="CHEBI:58243"/>
        <dbReference type="EC" id="2.7.7.4"/>
    </reaction>
</comment>
<dbReference type="NCBIfam" id="NF003166">
    <property type="entry name" value="PRK04149.1"/>
    <property type="match status" value="1"/>
</dbReference>
<evidence type="ECO:0000256" key="7">
    <source>
        <dbReference type="ARBA" id="ARBA00049370"/>
    </source>
</evidence>
<feature type="domain" description="ATP-sulfurylase PUA-like" evidence="10">
    <location>
        <begin position="5"/>
        <end position="153"/>
    </location>
</feature>
<accession>A0A160IKK2</accession>
<dbReference type="InterPro" id="IPR020792">
    <property type="entry name" value="SO4_adenylyltransferase_pro"/>
</dbReference>
<dbReference type="SUPFAM" id="SSF52374">
    <property type="entry name" value="Nucleotidylyl transferase"/>
    <property type="match status" value="1"/>
</dbReference>
<dbReference type="GO" id="GO:0004781">
    <property type="term" value="F:sulfate adenylyltransferase (ATP) activity"/>
    <property type="evidence" value="ECO:0007669"/>
    <property type="project" value="UniProtKB-UniRule"/>
</dbReference>
<feature type="domain" description="Sulphate adenylyltransferase catalytic" evidence="9">
    <location>
        <begin position="162"/>
        <end position="372"/>
    </location>
</feature>
<keyword evidence="4 8" id="KW-0547">Nucleotide-binding</keyword>
<dbReference type="HAMAP" id="MF_00066">
    <property type="entry name" value="Sulf_adenylyltr"/>
    <property type="match status" value="1"/>
</dbReference>
<organism evidence="11 12">
    <name type="scientific">Fictibacillus phosphorivorans</name>
    <dbReference type="NCBI Taxonomy" id="1221500"/>
    <lineage>
        <taxon>Bacteria</taxon>
        <taxon>Bacillati</taxon>
        <taxon>Bacillota</taxon>
        <taxon>Bacilli</taxon>
        <taxon>Bacillales</taxon>
        <taxon>Fictibacillaceae</taxon>
        <taxon>Fictibacillus</taxon>
    </lineage>
</organism>
<dbReference type="KEGG" id="fpn:ABE65_007660"/>
<dbReference type="Pfam" id="PF14306">
    <property type="entry name" value="PUA_2"/>
    <property type="match status" value="1"/>
</dbReference>
<dbReference type="GO" id="GO:0000103">
    <property type="term" value="P:sulfate assimilation"/>
    <property type="evidence" value="ECO:0007669"/>
    <property type="project" value="UniProtKB-UniRule"/>
</dbReference>
<evidence type="ECO:0000256" key="4">
    <source>
        <dbReference type="ARBA" id="ARBA00022741"/>
    </source>
</evidence>
<dbReference type="InterPro" id="IPR002650">
    <property type="entry name" value="Sulphate_adenylyltransferase"/>
</dbReference>
<evidence type="ECO:0000256" key="3">
    <source>
        <dbReference type="ARBA" id="ARBA00022695"/>
    </source>
</evidence>
<dbReference type="Gene3D" id="3.10.400.10">
    <property type="entry name" value="Sulfate adenylyltransferase"/>
    <property type="match status" value="1"/>
</dbReference>
<evidence type="ECO:0000259" key="10">
    <source>
        <dbReference type="Pfam" id="PF14306"/>
    </source>
</evidence>
<evidence type="ECO:0000256" key="2">
    <source>
        <dbReference type="ARBA" id="ARBA00022679"/>
    </source>
</evidence>
<evidence type="ECO:0000256" key="8">
    <source>
        <dbReference type="HAMAP-Rule" id="MF_00066"/>
    </source>
</evidence>
<dbReference type="GO" id="GO:0005524">
    <property type="term" value="F:ATP binding"/>
    <property type="evidence" value="ECO:0007669"/>
    <property type="project" value="UniProtKB-KW"/>
</dbReference>
<keyword evidence="12" id="KW-1185">Reference proteome</keyword>
<gene>
    <name evidence="8 11" type="primary">sat</name>
    <name evidence="11" type="ORF">ABE65_007660</name>
</gene>
<evidence type="ECO:0000259" key="9">
    <source>
        <dbReference type="Pfam" id="PF01747"/>
    </source>
</evidence>
<dbReference type="Pfam" id="PF01747">
    <property type="entry name" value="ATP-sulfurylase"/>
    <property type="match status" value="1"/>
</dbReference>
<keyword evidence="2 8" id="KW-0808">Transferase</keyword>
<dbReference type="GO" id="GO:0070814">
    <property type="term" value="P:hydrogen sulfide biosynthetic process"/>
    <property type="evidence" value="ECO:0007669"/>
    <property type="project" value="UniProtKB-UniRule"/>
</dbReference>
<keyword evidence="3 8" id="KW-0548">Nucleotidyltransferase</keyword>
<evidence type="ECO:0000256" key="6">
    <source>
        <dbReference type="ARBA" id="ARBA00037980"/>
    </source>
</evidence>
<dbReference type="InterPro" id="IPR025980">
    <property type="entry name" value="ATP-Sase_PUA-like_dom"/>
</dbReference>
<dbReference type="InterPro" id="IPR015947">
    <property type="entry name" value="PUA-like_sf"/>
</dbReference>
<evidence type="ECO:0000313" key="11">
    <source>
        <dbReference type="EMBL" id="ANC76683.1"/>
    </source>
</evidence>
<name>A0A160IKK2_9BACL</name>
<evidence type="ECO:0000256" key="1">
    <source>
        <dbReference type="ARBA" id="ARBA00005048"/>
    </source>
</evidence>
<evidence type="ECO:0000256" key="5">
    <source>
        <dbReference type="ARBA" id="ARBA00022840"/>
    </source>
</evidence>
<dbReference type="NCBIfam" id="TIGR00339">
    <property type="entry name" value="sopT"/>
    <property type="match status" value="1"/>
</dbReference>
<proteinExistence type="inferred from homology"/>
<dbReference type="STRING" id="1221500.ABE65_007660"/>
<dbReference type="SUPFAM" id="SSF88697">
    <property type="entry name" value="PUA domain-like"/>
    <property type="match status" value="1"/>
</dbReference>
<reference evidence="11 12" key="1">
    <citation type="submission" date="2016-04" db="EMBL/GenBank/DDBJ databases">
        <title>Complete genome sequence of Fictibacillus phosphorivorans G25-29, a strain toxic to nematodes.</title>
        <authorList>
            <person name="Zheng Z."/>
        </authorList>
    </citation>
    <scope>NUCLEOTIDE SEQUENCE [LARGE SCALE GENOMIC DNA]</scope>
    <source>
        <strain evidence="11 12">G25-29</strain>
    </source>
</reference>
<sequence length="376" mass="42953">MLLLPHGGSLVNRQFTNVECNQNQIKIELDAISLSDLECISNGAFSPLDSFMNKADYESVVNGMRLYNGLPWSVPITLPVTDDKAKQLIKQQEALLIYENTVYGKIEITDIYKPDKLLEVKNVYRTEDVSHPGVQNVLNRGSWYVGGKVTLVNKPPRKVDSSYYLNPKETREQFNKNGWEKIVGFQTRNPIHRAHEYLQKTALEQMDGLLLHPLVGETKQDDIPAEVRMKSYETLLQHYYPKNRVLLGAFPGSMRYAGPREAIFHSIIRKNYGCSHIIIGRDHAGVGNFYGPYDAQHIFAEFNKEEIGITPIFFENSFYCTKCGAMATIKTCPHDEKDRLILSGTKVREMLKNNEPISPHFSRNEVISILRDYYGE</sequence>